<dbReference type="InterPro" id="IPR027685">
    <property type="entry name" value="Shroom_fam"/>
</dbReference>
<dbReference type="GO" id="GO:0043296">
    <property type="term" value="C:apical junction complex"/>
    <property type="evidence" value="ECO:0007669"/>
    <property type="project" value="TreeGrafter"/>
</dbReference>
<feature type="domain" description="ASD2" evidence="6">
    <location>
        <begin position="111"/>
        <end position="231"/>
    </location>
</feature>
<name>A0A6G1AW57_CROCR</name>
<evidence type="ECO:0000313" key="8">
    <source>
        <dbReference type="Proteomes" id="UP000475037"/>
    </source>
</evidence>
<dbReference type="GO" id="GO:0051015">
    <property type="term" value="F:actin filament binding"/>
    <property type="evidence" value="ECO:0007669"/>
    <property type="project" value="InterPro"/>
</dbReference>
<evidence type="ECO:0000256" key="2">
    <source>
        <dbReference type="ARBA" id="ARBA00006469"/>
    </source>
</evidence>
<feature type="non-terminal residue" evidence="7">
    <location>
        <position position="1"/>
    </location>
</feature>
<sequence length="231" mass="25505">SLSRIEWVMDNNTTVKMVPVKIVHSESQPDKESRQGPARAAEPPALPSGLEKDHIKSLSTSEQFYSRFCVYSRQGAEPPPPAPAAKDAGASLCRLSYVKTTEKTAEDLKSEELAREIVGKDKSLADILDPGVKIRTTMDLMEGIFPKDEHLLEEAQQRRKLLPRIPSPGTAEEKKEEPSVPAAMSLATNSTYYSTSVPKAELLIKMKDLQEAQEAEEYSGSNLDHDLAVKK</sequence>
<feature type="region of interest" description="Disordered" evidence="5">
    <location>
        <begin position="158"/>
        <end position="183"/>
    </location>
</feature>
<dbReference type="AlphaFoldDB" id="A0A6G1AW57"/>
<dbReference type="Proteomes" id="UP000475037">
    <property type="component" value="Unassembled WGS sequence"/>
</dbReference>
<evidence type="ECO:0000256" key="3">
    <source>
        <dbReference type="ARBA" id="ARBA00022490"/>
    </source>
</evidence>
<feature type="region of interest" description="Disordered" evidence="5">
    <location>
        <begin position="20"/>
        <end position="53"/>
    </location>
</feature>
<dbReference type="Pfam" id="PF08687">
    <property type="entry name" value="ASD2"/>
    <property type="match status" value="1"/>
</dbReference>
<keyword evidence="4" id="KW-0206">Cytoskeleton</keyword>
<dbReference type="EMBL" id="VOAJ01003506">
    <property type="protein sequence ID" value="KAF0879523.1"/>
    <property type="molecule type" value="Genomic_DNA"/>
</dbReference>
<dbReference type="PROSITE" id="PS51307">
    <property type="entry name" value="ASD2"/>
    <property type="match status" value="1"/>
</dbReference>
<dbReference type="GO" id="GO:0030864">
    <property type="term" value="C:cortical actin cytoskeleton"/>
    <property type="evidence" value="ECO:0007669"/>
    <property type="project" value="TreeGrafter"/>
</dbReference>
<comment type="subcellular location">
    <subcellularLocation>
        <location evidence="1">Cytoplasm</location>
        <location evidence="1">Cytoskeleton</location>
    </subcellularLocation>
</comment>
<comment type="caution">
    <text evidence="7">The sequence shown here is derived from an EMBL/GenBank/DDBJ whole genome shotgun (WGS) entry which is preliminary data.</text>
</comment>
<evidence type="ECO:0000313" key="7">
    <source>
        <dbReference type="EMBL" id="KAF0879523.1"/>
    </source>
</evidence>
<accession>A0A6G1AW57</accession>
<organism evidence="7 8">
    <name type="scientific">Crocuta crocuta</name>
    <name type="common">Spotted hyena</name>
    <dbReference type="NCBI Taxonomy" id="9678"/>
    <lineage>
        <taxon>Eukaryota</taxon>
        <taxon>Metazoa</taxon>
        <taxon>Chordata</taxon>
        <taxon>Craniata</taxon>
        <taxon>Vertebrata</taxon>
        <taxon>Euteleostomi</taxon>
        <taxon>Mammalia</taxon>
        <taxon>Eutheria</taxon>
        <taxon>Laurasiatheria</taxon>
        <taxon>Carnivora</taxon>
        <taxon>Feliformia</taxon>
        <taxon>Hyaenidae</taxon>
        <taxon>Crocuta</taxon>
    </lineage>
</organism>
<dbReference type="PANTHER" id="PTHR15012:SF8">
    <property type="entry name" value="PROTEIN SHROOM2"/>
    <property type="match status" value="1"/>
</dbReference>
<proteinExistence type="inferred from homology"/>
<evidence type="ECO:0000259" key="6">
    <source>
        <dbReference type="PROSITE" id="PS51307"/>
    </source>
</evidence>
<feature type="non-terminal residue" evidence="7">
    <location>
        <position position="231"/>
    </location>
</feature>
<protein>
    <submittedName>
        <fullName evidence="7">SHRM2 protein</fullName>
    </submittedName>
</protein>
<dbReference type="GO" id="GO:0007015">
    <property type="term" value="P:actin filament organization"/>
    <property type="evidence" value="ECO:0007669"/>
    <property type="project" value="TreeGrafter"/>
</dbReference>
<feature type="compositionally biased region" description="Basic and acidic residues" evidence="5">
    <location>
        <begin position="23"/>
        <end position="34"/>
    </location>
</feature>
<comment type="similarity">
    <text evidence="2">Belongs to the shroom family.</text>
</comment>
<dbReference type="GO" id="GO:0016324">
    <property type="term" value="C:apical plasma membrane"/>
    <property type="evidence" value="ECO:0007669"/>
    <property type="project" value="TreeGrafter"/>
</dbReference>
<keyword evidence="8" id="KW-1185">Reference proteome</keyword>
<gene>
    <name evidence="7" type="primary">Shroom2_1</name>
    <name evidence="7" type="ORF">FOF47_R18565</name>
</gene>
<dbReference type="PANTHER" id="PTHR15012">
    <property type="entry name" value="APICAL PROTEIN/SHROOM-RELATED"/>
    <property type="match status" value="1"/>
</dbReference>
<dbReference type="GO" id="GO:0005912">
    <property type="term" value="C:adherens junction"/>
    <property type="evidence" value="ECO:0007669"/>
    <property type="project" value="TreeGrafter"/>
</dbReference>
<reference evidence="7 8" key="1">
    <citation type="submission" date="2019-11" db="EMBL/GenBank/DDBJ databases">
        <authorList>
            <person name="Yang C."/>
            <person name="Li F."/>
        </authorList>
    </citation>
    <scope>NUCLEOTIDE SEQUENCE [LARGE SCALE GENOMIC DNA]</scope>
    <source>
        <strain evidence="7">KB4526</strain>
        <tissue evidence="7">Muscle</tissue>
    </source>
</reference>
<evidence type="ECO:0000256" key="1">
    <source>
        <dbReference type="ARBA" id="ARBA00004245"/>
    </source>
</evidence>
<evidence type="ECO:0000256" key="5">
    <source>
        <dbReference type="SAM" id="MobiDB-lite"/>
    </source>
</evidence>
<keyword evidence="3" id="KW-0963">Cytoplasm</keyword>
<evidence type="ECO:0000256" key="4">
    <source>
        <dbReference type="ARBA" id="ARBA00023212"/>
    </source>
</evidence>
<dbReference type="InterPro" id="IPR014799">
    <property type="entry name" value="ASD2_dom"/>
</dbReference>